<dbReference type="InParanoid" id="D6TZQ0"/>
<evidence type="ECO:0000313" key="1">
    <source>
        <dbReference type="EMBL" id="EFH82040.1"/>
    </source>
</evidence>
<protein>
    <submittedName>
        <fullName evidence="1">DNA polymerase beta domain protein region</fullName>
    </submittedName>
</protein>
<name>D6TZQ0_KTERA</name>
<dbReference type="Proteomes" id="UP000004508">
    <property type="component" value="Unassembled WGS sequence"/>
</dbReference>
<reference evidence="1 2" key="1">
    <citation type="journal article" date="2011" name="Stand. Genomic Sci.">
        <title>Non-contiguous finished genome sequence and contextual data of the filamentous soil bacterium Ktedonobacter racemifer type strain (SOSP1-21).</title>
        <authorList>
            <person name="Chang Y.J."/>
            <person name="Land M."/>
            <person name="Hauser L."/>
            <person name="Chertkov O."/>
            <person name="Del Rio T.G."/>
            <person name="Nolan M."/>
            <person name="Copeland A."/>
            <person name="Tice H."/>
            <person name="Cheng J.F."/>
            <person name="Lucas S."/>
            <person name="Han C."/>
            <person name="Goodwin L."/>
            <person name="Pitluck S."/>
            <person name="Ivanova N."/>
            <person name="Ovchinikova G."/>
            <person name="Pati A."/>
            <person name="Chen A."/>
            <person name="Palaniappan K."/>
            <person name="Mavromatis K."/>
            <person name="Liolios K."/>
            <person name="Brettin T."/>
            <person name="Fiebig A."/>
            <person name="Rohde M."/>
            <person name="Abt B."/>
            <person name="Goker M."/>
            <person name="Detter J.C."/>
            <person name="Woyke T."/>
            <person name="Bristow J."/>
            <person name="Eisen J.A."/>
            <person name="Markowitz V."/>
            <person name="Hugenholtz P."/>
            <person name="Kyrpides N.C."/>
            <person name="Klenk H.P."/>
            <person name="Lapidus A."/>
        </authorList>
    </citation>
    <scope>NUCLEOTIDE SEQUENCE [LARGE SCALE GENOMIC DNA]</scope>
    <source>
        <strain evidence="2">DSM 44963</strain>
    </source>
</reference>
<dbReference type="CDD" id="cd05403">
    <property type="entry name" value="NT_KNTase_like"/>
    <property type="match status" value="1"/>
</dbReference>
<organism evidence="1 2">
    <name type="scientific">Ktedonobacter racemifer DSM 44963</name>
    <dbReference type="NCBI Taxonomy" id="485913"/>
    <lineage>
        <taxon>Bacteria</taxon>
        <taxon>Bacillati</taxon>
        <taxon>Chloroflexota</taxon>
        <taxon>Ktedonobacteria</taxon>
        <taxon>Ktedonobacterales</taxon>
        <taxon>Ktedonobacteraceae</taxon>
        <taxon>Ktedonobacter</taxon>
    </lineage>
</organism>
<dbReference type="SUPFAM" id="SSF81301">
    <property type="entry name" value="Nucleotidyltransferase"/>
    <property type="match status" value="1"/>
</dbReference>
<dbReference type="EMBL" id="ADVG01000004">
    <property type="protein sequence ID" value="EFH82040.1"/>
    <property type="molecule type" value="Genomic_DNA"/>
</dbReference>
<comment type="caution">
    <text evidence="1">The sequence shown here is derived from an EMBL/GenBank/DDBJ whole genome shotgun (WGS) entry which is preliminary data.</text>
</comment>
<sequence length="367" mass="41354">MRLNDGWHHISSFIARIGIAHFSLSRNPLKLPPVAKQHMDAFLCISLAYHPFSLSPVKVCATHAWHMISHIVETLRAPQARHRAGSGSITNGFTKDRKGTIMSSYSRRDYARNRDEHLEQILAFLRNDERFVAAWLTGSIGRNEGDELSDFDLRVVVADAYAEQLCACSPQQVGTVTSAERLALYKQFGQPLVLCEAPGFPPTGGCFNHVVYRETAITVDWVLIPQKDAQIQQQECRLLLDKVGLPSAPPASESAEERLRLASRDVSTFWMMTSISIKYVLRGDLIMGDRFIFGNAYLLQDVKQRVAGETLHWQRLNMSFATTRAEQVALIRQLCTEMQEEMRKLVAQGGQVPDDPMSIIEVWLSIE</sequence>
<dbReference type="AlphaFoldDB" id="D6TZQ0"/>
<proteinExistence type="predicted"/>
<accession>D6TZQ0</accession>
<evidence type="ECO:0000313" key="2">
    <source>
        <dbReference type="Proteomes" id="UP000004508"/>
    </source>
</evidence>
<dbReference type="Gene3D" id="3.30.460.10">
    <property type="entry name" value="Beta Polymerase, domain 2"/>
    <property type="match status" value="1"/>
</dbReference>
<dbReference type="InterPro" id="IPR043519">
    <property type="entry name" value="NT_sf"/>
</dbReference>
<keyword evidence="2" id="KW-1185">Reference proteome</keyword>
<gene>
    <name evidence="1" type="ORF">Krac_2814</name>
</gene>